<name>A0A1D3KA71_PSEVE</name>
<proteinExistence type="predicted"/>
<sequence length="463" mass="51458">MLLHTKIVDVYQSECGPDARFVLEAMALGVSRGDGDGRKRYSSKALAKWLRVSEKLASDALAELVAIGAVERVSTISGAGRPSITYEIPPSKADAVKEQYDFYGMNTTIIEQLFSGAEILTGKLGALVKTITETATLAKAGKPTPPGARSRLSAANRLLLGALLSRADRFGAVYGLGSSELMRLTGLDNESLKHRLKRLGALGLIRSYVPGASSVVFRVKKVPSIYFLNLDHPGFGWQRRCGVLVHISARDEKRISFAEILMSKSPAVGYAGSMERDEKKQIVTHFLRGQEDEVFDLLEVVLFRYASELLQRFWYELGVDRPIDTAGLHEQIFDDLQKPPSEESTKVEADHRWDTIISFFVRLVVDIAKDYRTRFGQASWIEYSPENLSILPVKQKTGQIIIAVVLVPVPRGIAACTVLRETRLGVAEIRDEYWSESEMPLERRVQCGLASPLPRRLMAKKSF</sequence>
<evidence type="ECO:0000313" key="2">
    <source>
        <dbReference type="Proteomes" id="UP000245431"/>
    </source>
</evidence>
<keyword evidence="1" id="KW-0614">Plasmid</keyword>
<geneLocation type="plasmid" evidence="2">
    <name>pve_Plasmid</name>
</geneLocation>
<evidence type="ECO:0000313" key="1">
    <source>
        <dbReference type="EMBL" id="SBW85135.1"/>
    </source>
</evidence>
<protein>
    <submittedName>
        <fullName evidence="1">Uncharacterized protein</fullName>
    </submittedName>
</protein>
<dbReference type="EMBL" id="LT599585">
    <property type="protein sequence ID" value="SBW85135.1"/>
    <property type="molecule type" value="Genomic_DNA"/>
</dbReference>
<accession>A0A1D3KA71</accession>
<dbReference type="Proteomes" id="UP000245431">
    <property type="component" value="Plasmid PVE_plasmid"/>
</dbReference>
<reference evidence="2" key="1">
    <citation type="submission" date="2016-07" db="EMBL/GenBank/DDBJ databases">
        <authorList>
            <person name="Florea S."/>
            <person name="Webb J.S."/>
            <person name="Jaromczyk J."/>
            <person name="Schardl C.L."/>
        </authorList>
    </citation>
    <scope>NUCLEOTIDE SEQUENCE [LARGE SCALE GENOMIC DNA]</scope>
    <source>
        <strain evidence="2">1YdBTEX2</strain>
        <plasmid evidence="2">Plasmid pve_Plasmid</plasmid>
    </source>
</reference>
<gene>
    <name evidence="1" type="ORF">PVE_P0091</name>
</gene>
<organism evidence="1 2">
    <name type="scientific">Pseudomonas veronii 1YdBTEX2</name>
    <dbReference type="NCBI Taxonomy" id="1295141"/>
    <lineage>
        <taxon>Bacteria</taxon>
        <taxon>Pseudomonadati</taxon>
        <taxon>Pseudomonadota</taxon>
        <taxon>Gammaproteobacteria</taxon>
        <taxon>Pseudomonadales</taxon>
        <taxon>Pseudomonadaceae</taxon>
        <taxon>Pseudomonas</taxon>
    </lineage>
</organism>
<dbReference type="AlphaFoldDB" id="A0A1D3KA71"/>